<sequence length="89" mass="10109">MKFQRFLIGFIAVLLLFGIVTYVLSQNIWTTLVQTLICAFVIQLGYFLIIVAMVKIRRRRSSSQSNAEEDNGSGKSSPVLHAPRLKHTR</sequence>
<keyword evidence="2" id="KW-0472">Membrane</keyword>
<evidence type="ECO:0000313" key="4">
    <source>
        <dbReference type="Proteomes" id="UP001237780"/>
    </source>
</evidence>
<keyword evidence="2" id="KW-0812">Transmembrane</keyword>
<feature type="region of interest" description="Disordered" evidence="1">
    <location>
        <begin position="62"/>
        <end position="89"/>
    </location>
</feature>
<dbReference type="InterPro" id="IPR024239">
    <property type="entry name" value="SyrA"/>
</dbReference>
<evidence type="ECO:0000256" key="1">
    <source>
        <dbReference type="SAM" id="MobiDB-lite"/>
    </source>
</evidence>
<evidence type="ECO:0000313" key="3">
    <source>
        <dbReference type="EMBL" id="MDQ0995395.1"/>
    </source>
</evidence>
<dbReference type="Pfam" id="PF11089">
    <property type="entry name" value="SyrA"/>
    <property type="match status" value="1"/>
</dbReference>
<reference evidence="3 4" key="1">
    <citation type="submission" date="2023-07" db="EMBL/GenBank/DDBJ databases">
        <title>Comparative genomics of wheat-associated soil bacteria to identify genetic determinants of phenazine resistance.</title>
        <authorList>
            <person name="Mouncey N."/>
        </authorList>
    </citation>
    <scope>NUCLEOTIDE SEQUENCE [LARGE SCALE GENOMIC DNA]</scope>
    <source>
        <strain evidence="3 4">W4I11</strain>
    </source>
</reference>
<name>A0ABU0S641_9HYPH</name>
<accession>A0ABU0S641</accession>
<feature type="transmembrane region" description="Helical" evidence="2">
    <location>
        <begin position="31"/>
        <end position="54"/>
    </location>
</feature>
<organism evidence="3 4">
    <name type="scientific">Phyllobacterium ifriqiyense</name>
    <dbReference type="NCBI Taxonomy" id="314238"/>
    <lineage>
        <taxon>Bacteria</taxon>
        <taxon>Pseudomonadati</taxon>
        <taxon>Pseudomonadota</taxon>
        <taxon>Alphaproteobacteria</taxon>
        <taxon>Hyphomicrobiales</taxon>
        <taxon>Phyllobacteriaceae</taxon>
        <taxon>Phyllobacterium</taxon>
    </lineage>
</organism>
<dbReference type="RefSeq" id="WP_370878674.1">
    <property type="nucleotide sequence ID" value="NZ_JAUSZT010000002.1"/>
</dbReference>
<protein>
    <submittedName>
        <fullName evidence="3">Exopolysaccharide production repressor protein</fullName>
    </submittedName>
</protein>
<feature type="transmembrane region" description="Helical" evidence="2">
    <location>
        <begin position="7"/>
        <end position="25"/>
    </location>
</feature>
<proteinExistence type="predicted"/>
<dbReference type="EMBL" id="JAUSZT010000002">
    <property type="protein sequence ID" value="MDQ0995395.1"/>
    <property type="molecule type" value="Genomic_DNA"/>
</dbReference>
<evidence type="ECO:0000256" key="2">
    <source>
        <dbReference type="SAM" id="Phobius"/>
    </source>
</evidence>
<comment type="caution">
    <text evidence="3">The sequence shown here is derived from an EMBL/GenBank/DDBJ whole genome shotgun (WGS) entry which is preliminary data.</text>
</comment>
<keyword evidence="4" id="KW-1185">Reference proteome</keyword>
<gene>
    <name evidence="3" type="ORF">QFZ34_000572</name>
</gene>
<dbReference type="Proteomes" id="UP001237780">
    <property type="component" value="Unassembled WGS sequence"/>
</dbReference>
<keyword evidence="2" id="KW-1133">Transmembrane helix</keyword>